<name>A0A330LTV3_9GAMM</name>
<dbReference type="OrthoDB" id="8565469at2"/>
<dbReference type="InterPro" id="IPR057306">
    <property type="entry name" value="B-barrel_PelB_C"/>
</dbReference>
<evidence type="ECO:0000259" key="1">
    <source>
        <dbReference type="Pfam" id="PF24604"/>
    </source>
</evidence>
<sequence>MKNSSNEVNPKKTSSRIRILALGPLTLLVLSAVYALWLIAPTKATLLTLISRSTSPEISLSFLTELLDRDPDNRQIKLLIAKNIHQLGNIRGAIDVIESLLNGSESNKDWHAHALYVDAVMAGAYSENPQLNAYAISKVEQLFDNTKHIPNVMLARRFADLALSLNMPIYALSILKPHLGSDEISYDELISLALQISDYTTALALLSESLGLTYDKKGIAAHVKVNSPHNTQQIKDDLLSLHKIYRWQGHITKAFEISLLLVDKYPSEPQLRDAIEETKALGDIYHEGLFYDELADIDRLLPDEYADWLNALEKSQGTAVTVLSVKKLMRKHPDDTVLIIELARLYSYTNEYSRVIKLYQQLKKHRSLGFSDAVRCAEAYIMLNQPENALKVLVEPVNWLKADDAYLRMVAFLSWELSQKPLALASQDALIKRSDNNIDVYRYIQLHSPFTEQDIPTLVQLYAKTENQALLLEAINIAYQSEVSAGSRSGRTVKRDFGLKSLMELALQNDAMKDRADVYYYRAMYAVQQQQYKNAHHFFRLSLNSEHLFTPTINSYIWWAIEIQDVNTMRELYDTYGLVLRDNPEFELTFAVLTQQLANLQHADMWYRKYLITNDKTDKTDITVLIHYASLLEELKLYEHAYKLRRYFAENLSQTLDTLPSDYVPEYSLLELIAGDAAAAVLTTSRALLNPSVNSVAQFFQYQQLSGNSDAIRFWQQRTSLADYFLANVTNEQGQVQLDTLTTASISARHYQYGKEYASLSQPSRGNQDDSGKDGYITVMHGRSALRGQYIANTTWDINTLQLDYYQLLKHGDWQLSSYYQTAEPSGIFSDSSIDDEFRLSGLIRYQFNRNEWLFGVDIADGLGDQRLGFNVNYIHQFDRMWRVELGAGLNNDIRASQALALAGSDDVVNAGFYYQPSNRTSMALTLGYHQMSTRFDDEIGTGWSGSLRVTEQLFFSSPAWQIYADYSMHDTDLNSGPLFGISDWLQGSQQITSNDFISSSYQRLAIGQRLYRGAPGVPEQLRQFNGLAQPRYWLDTAVGYNFVTSEPELLLGLGLGWPVIGNDELYFHLDWQSHDRNGEQSLEISVGYFYSF</sequence>
<organism evidence="2 3">
    <name type="scientific">Moritella yayanosii</name>
    <dbReference type="NCBI Taxonomy" id="69539"/>
    <lineage>
        <taxon>Bacteria</taxon>
        <taxon>Pseudomonadati</taxon>
        <taxon>Pseudomonadota</taxon>
        <taxon>Gammaproteobacteria</taxon>
        <taxon>Alteromonadales</taxon>
        <taxon>Moritellaceae</taxon>
        <taxon>Moritella</taxon>
    </lineage>
</organism>
<protein>
    <recommendedName>
        <fullName evidence="1">PelB C-terminal domain-containing protein</fullName>
    </recommendedName>
</protein>
<gene>
    <name evidence="2" type="ORF">MORIYA_2781</name>
</gene>
<dbReference type="Proteomes" id="UP000250163">
    <property type="component" value="Chromosome MORIYA"/>
</dbReference>
<proteinExistence type="predicted"/>
<dbReference type="KEGG" id="mya:MORIYA_2781"/>
<evidence type="ECO:0000313" key="2">
    <source>
        <dbReference type="EMBL" id="SQD79248.1"/>
    </source>
</evidence>
<dbReference type="InterPro" id="IPR011990">
    <property type="entry name" value="TPR-like_helical_dom_sf"/>
</dbReference>
<dbReference type="RefSeq" id="WP_112715832.1">
    <property type="nucleotide sequence ID" value="NZ_LS483250.1"/>
</dbReference>
<accession>A0A330LTV3</accession>
<dbReference type="Pfam" id="PF13429">
    <property type="entry name" value="TPR_15"/>
    <property type="match status" value="1"/>
</dbReference>
<dbReference type="AlphaFoldDB" id="A0A330LTV3"/>
<evidence type="ECO:0000313" key="3">
    <source>
        <dbReference type="Proteomes" id="UP000250163"/>
    </source>
</evidence>
<reference evidence="3" key="1">
    <citation type="submission" date="2018-05" db="EMBL/GenBank/DDBJ databases">
        <authorList>
            <person name="Cea G.-C."/>
            <person name="William W."/>
        </authorList>
    </citation>
    <scope>NUCLEOTIDE SEQUENCE [LARGE SCALE GENOMIC DNA]</scope>
    <source>
        <strain evidence="3">DB21MT 5</strain>
    </source>
</reference>
<keyword evidence="3" id="KW-1185">Reference proteome</keyword>
<dbReference type="EMBL" id="LS483250">
    <property type="protein sequence ID" value="SQD79248.1"/>
    <property type="molecule type" value="Genomic_DNA"/>
</dbReference>
<dbReference type="Pfam" id="PF24604">
    <property type="entry name" value="B-barrel_PelB_C"/>
    <property type="match status" value="1"/>
</dbReference>
<dbReference type="SUPFAM" id="SSF48452">
    <property type="entry name" value="TPR-like"/>
    <property type="match status" value="1"/>
</dbReference>
<dbReference type="Gene3D" id="1.25.40.10">
    <property type="entry name" value="Tetratricopeptide repeat domain"/>
    <property type="match status" value="1"/>
</dbReference>
<feature type="domain" description="PelB C-terminal" evidence="1">
    <location>
        <begin position="831"/>
        <end position="1092"/>
    </location>
</feature>